<dbReference type="GO" id="GO:0000976">
    <property type="term" value="F:transcription cis-regulatory region binding"/>
    <property type="evidence" value="ECO:0007669"/>
    <property type="project" value="TreeGrafter"/>
</dbReference>
<keyword evidence="1 2" id="KW-0238">DNA-binding</keyword>
<dbReference type="InterPro" id="IPR001647">
    <property type="entry name" value="HTH_TetR"/>
</dbReference>
<dbReference type="RefSeq" id="WP_142457496.1">
    <property type="nucleotide sequence ID" value="NZ_FXTJ01000002.1"/>
</dbReference>
<dbReference type="InterPro" id="IPR009057">
    <property type="entry name" value="Homeodomain-like_sf"/>
</dbReference>
<dbReference type="PANTHER" id="PTHR30055">
    <property type="entry name" value="HTH-TYPE TRANSCRIPTIONAL REGULATOR RUTR"/>
    <property type="match status" value="1"/>
</dbReference>
<dbReference type="PROSITE" id="PS50977">
    <property type="entry name" value="HTH_TETR_2"/>
    <property type="match status" value="1"/>
</dbReference>
<reference evidence="4 5" key="1">
    <citation type="submission" date="2017-05" db="EMBL/GenBank/DDBJ databases">
        <authorList>
            <person name="Varghese N."/>
            <person name="Submissions S."/>
        </authorList>
    </citation>
    <scope>NUCLEOTIDE SEQUENCE [LARGE SCALE GENOMIC DNA]</scope>
    <source>
        <strain evidence="4 5">DSM 46834</strain>
    </source>
</reference>
<gene>
    <name evidence="4" type="ORF">SAMN06273567_102281</name>
</gene>
<dbReference type="InterPro" id="IPR050109">
    <property type="entry name" value="HTH-type_TetR-like_transc_reg"/>
</dbReference>
<accession>A0A521CCF4</accession>
<organism evidence="4 5">
    <name type="scientific">Geodermatophilus aquaeductus</name>
    <dbReference type="NCBI Taxonomy" id="1564161"/>
    <lineage>
        <taxon>Bacteria</taxon>
        <taxon>Bacillati</taxon>
        <taxon>Actinomycetota</taxon>
        <taxon>Actinomycetes</taxon>
        <taxon>Geodermatophilales</taxon>
        <taxon>Geodermatophilaceae</taxon>
        <taxon>Geodermatophilus</taxon>
    </lineage>
</organism>
<sequence length="183" mass="19734">MPTQQERRADTRARLLAATLDCLVGHGYAGTTTQRVQDRAGLSRGALLHHFATKDDLLVAAVSEVADRQVARLRAQAGAGTDPVELLRGVMSGPLFLAGLELWQAARTEPVLRAALLPAERRVGAAVRDVLTDLFPAAHAGRADVEGLLALHRGLALTSVLRSDPELERQVVRLWVDRVMGGR</sequence>
<dbReference type="AlphaFoldDB" id="A0A521CCF4"/>
<evidence type="ECO:0000259" key="3">
    <source>
        <dbReference type="PROSITE" id="PS50977"/>
    </source>
</evidence>
<dbReference type="GO" id="GO:0003700">
    <property type="term" value="F:DNA-binding transcription factor activity"/>
    <property type="evidence" value="ECO:0007669"/>
    <property type="project" value="TreeGrafter"/>
</dbReference>
<dbReference type="Pfam" id="PF00440">
    <property type="entry name" value="TetR_N"/>
    <property type="match status" value="1"/>
</dbReference>
<evidence type="ECO:0000313" key="4">
    <source>
        <dbReference type="EMBL" id="SMO57098.1"/>
    </source>
</evidence>
<dbReference type="SUPFAM" id="SSF46689">
    <property type="entry name" value="Homeodomain-like"/>
    <property type="match status" value="1"/>
</dbReference>
<keyword evidence="5" id="KW-1185">Reference proteome</keyword>
<feature type="DNA-binding region" description="H-T-H motif" evidence="2">
    <location>
        <begin position="32"/>
        <end position="51"/>
    </location>
</feature>
<dbReference type="Gene3D" id="1.10.357.10">
    <property type="entry name" value="Tetracycline Repressor, domain 2"/>
    <property type="match status" value="1"/>
</dbReference>
<name>A0A521CCF4_9ACTN</name>
<evidence type="ECO:0000256" key="1">
    <source>
        <dbReference type="ARBA" id="ARBA00023125"/>
    </source>
</evidence>
<dbReference type="PRINTS" id="PR00455">
    <property type="entry name" value="HTHTETR"/>
</dbReference>
<evidence type="ECO:0000256" key="2">
    <source>
        <dbReference type="PROSITE-ProRule" id="PRU00335"/>
    </source>
</evidence>
<proteinExistence type="predicted"/>
<evidence type="ECO:0000313" key="5">
    <source>
        <dbReference type="Proteomes" id="UP000317484"/>
    </source>
</evidence>
<dbReference type="PANTHER" id="PTHR30055:SF226">
    <property type="entry name" value="HTH-TYPE TRANSCRIPTIONAL REGULATOR PKSA"/>
    <property type="match status" value="1"/>
</dbReference>
<feature type="domain" description="HTH tetR-type" evidence="3">
    <location>
        <begin position="9"/>
        <end position="69"/>
    </location>
</feature>
<dbReference type="EMBL" id="FXTJ01000002">
    <property type="protein sequence ID" value="SMO57098.1"/>
    <property type="molecule type" value="Genomic_DNA"/>
</dbReference>
<protein>
    <submittedName>
        <fullName evidence="4">Transcriptional regulator, TetR family</fullName>
    </submittedName>
</protein>
<dbReference type="Proteomes" id="UP000317484">
    <property type="component" value="Unassembled WGS sequence"/>
</dbReference>